<proteinExistence type="predicted"/>
<dbReference type="SUPFAM" id="SSF50939">
    <property type="entry name" value="Sialidases"/>
    <property type="match status" value="1"/>
</dbReference>
<dbReference type="AlphaFoldDB" id="A0A3B1BN16"/>
<sequence length="431" mass="48558">MPVLIIALIEFMRDKKLSQRLARLLFSCALVLPGIALAKAGIHGQDNTRTASVMACAKENAMPSLRCAYAPSARFDRQGRLWLAWAFGGHVYVNYSDDKGQSYSPPVAVNVVPEMIAARAENRPKIDIDRQGRVYVSWTQKLAARFSGHIRFSYSLDGGKRFAEPITVNDHLEITSHRFESLAVNRRGDIYIAWLDKRDKLAASAKGNEYRGAALYYSVSIDGGKSFAKNQKVLDHSCECCRTAMAIDRDDLPVILWRHIFGKNIRDHALVKFVSRMQPGQVVRASYDDWQIDGCPHQGPDISIADDGVYHLVWFNNAPKRHGLFYARSSDQGQSFSSPINFGNYQARASHPQVLSLGEKVFLAWQEFDGKQALLMAMRSNNGGKLWSRPQRIAEVDGGTDYPLLLSDHNRVYLAWHRRGQAYQLFPLNQP</sequence>
<organism evidence="1">
    <name type="scientific">hydrothermal vent metagenome</name>
    <dbReference type="NCBI Taxonomy" id="652676"/>
    <lineage>
        <taxon>unclassified sequences</taxon>
        <taxon>metagenomes</taxon>
        <taxon>ecological metagenomes</taxon>
    </lineage>
</organism>
<evidence type="ECO:0000313" key="1">
    <source>
        <dbReference type="EMBL" id="VAX12858.1"/>
    </source>
</evidence>
<reference evidence="1" key="1">
    <citation type="submission" date="2018-06" db="EMBL/GenBank/DDBJ databases">
        <authorList>
            <person name="Zhirakovskaya E."/>
        </authorList>
    </citation>
    <scope>NUCLEOTIDE SEQUENCE</scope>
</reference>
<dbReference type="EMBL" id="UOFZ01000067">
    <property type="protein sequence ID" value="VAX12858.1"/>
    <property type="molecule type" value="Genomic_DNA"/>
</dbReference>
<name>A0A3B1BN16_9ZZZZ</name>
<evidence type="ECO:0008006" key="2">
    <source>
        <dbReference type="Google" id="ProtNLM"/>
    </source>
</evidence>
<accession>A0A3B1BN16</accession>
<dbReference type="Gene3D" id="2.120.10.10">
    <property type="match status" value="2"/>
</dbReference>
<dbReference type="CDD" id="cd15482">
    <property type="entry name" value="Sialidase_non-viral"/>
    <property type="match status" value="2"/>
</dbReference>
<dbReference type="InterPro" id="IPR036278">
    <property type="entry name" value="Sialidase_sf"/>
</dbReference>
<protein>
    <recommendedName>
        <fullName evidence="2">Exo-alpha-sialidase</fullName>
    </recommendedName>
</protein>
<gene>
    <name evidence="1" type="ORF">MNBD_GAMMA24-1347</name>
</gene>